<sequence>MKRLFATIIGILVLAVGGLFLGRALMGWDDGMDYPRSEIHGTTAGNKAFVAGGIGLFRVLDSCEYYDISDGELHSCPDLPRPLHHVAMASDGKTVFASGGYIALPFEQDPNGTLFALEDGSAEWEAIAKLPHPIGQHAMVYRDEKLYLVGGQRGTTDLSTLWSYDIGTGQWAEKALMPTARHSHAIAVADNILYVSGGRSKALGTEIDIIEAYDFASDQWRVLPKMKTGRGGHSSFVRNGKLHIIGGESISGNGLIASHEILDLQSQQWSSGAPLKFPRHGFAIADFGADGDVYAIGGGARAGLQTIYSVTATIQKVNGQKISD</sequence>
<accession>A0A6H2DNB7</accession>
<dbReference type="SMART" id="SM00612">
    <property type="entry name" value="Kelch"/>
    <property type="match status" value="5"/>
</dbReference>
<gene>
    <name evidence="1" type="ORF">HF685_13405</name>
</gene>
<dbReference type="RefSeq" id="WP_168820428.1">
    <property type="nucleotide sequence ID" value="NZ_CP051217.1"/>
</dbReference>
<evidence type="ECO:0000313" key="1">
    <source>
        <dbReference type="EMBL" id="QJB70162.1"/>
    </source>
</evidence>
<dbReference type="InterPro" id="IPR015915">
    <property type="entry name" value="Kelch-typ_b-propeller"/>
</dbReference>
<keyword evidence="2" id="KW-1185">Reference proteome</keyword>
<dbReference type="PANTHER" id="PTHR45632:SF24">
    <property type="entry name" value="GALACTOSE OXIDASE"/>
    <property type="match status" value="1"/>
</dbReference>
<dbReference type="KEGG" id="phao:HF685_13405"/>
<dbReference type="EMBL" id="CP051217">
    <property type="protein sequence ID" value="QJB70162.1"/>
    <property type="molecule type" value="Genomic_DNA"/>
</dbReference>
<dbReference type="AlphaFoldDB" id="A0A6H2DNB7"/>
<reference evidence="1 2" key="1">
    <citation type="submission" date="2020-04" db="EMBL/GenBank/DDBJ databases">
        <title>Genome sequence for Sphingorhabdus sp. strain M1.</title>
        <authorList>
            <person name="Park S.-J."/>
        </authorList>
    </citation>
    <scope>NUCLEOTIDE SEQUENCE [LARGE SCALE GENOMIC DNA]</scope>
    <source>
        <strain evidence="1 2">JK6</strain>
    </source>
</reference>
<name>A0A6H2DNB7_9SPHN</name>
<organism evidence="1 2">
    <name type="scientific">Parasphingorhabdus halotolerans</name>
    <dbReference type="NCBI Taxonomy" id="2725558"/>
    <lineage>
        <taxon>Bacteria</taxon>
        <taxon>Pseudomonadati</taxon>
        <taxon>Pseudomonadota</taxon>
        <taxon>Alphaproteobacteria</taxon>
        <taxon>Sphingomonadales</taxon>
        <taxon>Sphingomonadaceae</taxon>
        <taxon>Parasphingorhabdus</taxon>
    </lineage>
</organism>
<evidence type="ECO:0000313" key="2">
    <source>
        <dbReference type="Proteomes" id="UP000501600"/>
    </source>
</evidence>
<dbReference type="Proteomes" id="UP000501600">
    <property type="component" value="Chromosome"/>
</dbReference>
<protein>
    <recommendedName>
        <fullName evidence="3">N-acetylneuraminic acid mutarotase</fullName>
    </recommendedName>
</protein>
<dbReference type="Gene3D" id="2.120.10.80">
    <property type="entry name" value="Kelch-type beta propeller"/>
    <property type="match status" value="2"/>
</dbReference>
<dbReference type="PANTHER" id="PTHR45632">
    <property type="entry name" value="LD33804P"/>
    <property type="match status" value="1"/>
</dbReference>
<evidence type="ECO:0008006" key="3">
    <source>
        <dbReference type="Google" id="ProtNLM"/>
    </source>
</evidence>
<dbReference type="Pfam" id="PF24681">
    <property type="entry name" value="Kelch_KLHDC2_KLHL20_DRC7"/>
    <property type="match status" value="1"/>
</dbReference>
<proteinExistence type="predicted"/>
<dbReference type="InterPro" id="IPR006652">
    <property type="entry name" value="Kelch_1"/>
</dbReference>
<dbReference type="SUPFAM" id="SSF117281">
    <property type="entry name" value="Kelch motif"/>
    <property type="match status" value="2"/>
</dbReference>